<evidence type="ECO:0000313" key="1">
    <source>
        <dbReference type="EMBL" id="SOQ56923.1"/>
    </source>
</evidence>
<gene>
    <name evidence="1" type="ORF">SFRICE_037759</name>
</gene>
<reference evidence="1" key="1">
    <citation type="submission" date="2016-07" db="EMBL/GenBank/DDBJ databases">
        <authorList>
            <person name="Bretaudeau A."/>
        </authorList>
    </citation>
    <scope>NUCLEOTIDE SEQUENCE</scope>
    <source>
        <strain evidence="1">Rice</strain>
        <tissue evidence="1">Whole body</tissue>
    </source>
</reference>
<accession>A0A2H1WV36</accession>
<dbReference type="PANTHER" id="PTHR35450:SF2">
    <property type="entry name" value="REVERSE TRANSCRIPTASE DOMAIN-CONTAINING PROTEIN"/>
    <property type="match status" value="1"/>
</dbReference>
<organism evidence="1">
    <name type="scientific">Spodoptera frugiperda</name>
    <name type="common">Fall armyworm</name>
    <dbReference type="NCBI Taxonomy" id="7108"/>
    <lineage>
        <taxon>Eukaryota</taxon>
        <taxon>Metazoa</taxon>
        <taxon>Ecdysozoa</taxon>
        <taxon>Arthropoda</taxon>
        <taxon>Hexapoda</taxon>
        <taxon>Insecta</taxon>
        <taxon>Pterygota</taxon>
        <taxon>Neoptera</taxon>
        <taxon>Endopterygota</taxon>
        <taxon>Lepidoptera</taxon>
        <taxon>Glossata</taxon>
        <taxon>Ditrysia</taxon>
        <taxon>Noctuoidea</taxon>
        <taxon>Noctuidae</taxon>
        <taxon>Amphipyrinae</taxon>
        <taxon>Spodoptera</taxon>
    </lineage>
</organism>
<proteinExistence type="predicted"/>
<name>A0A2H1WV36_SPOFR</name>
<dbReference type="PANTHER" id="PTHR35450">
    <property type="entry name" value="REVERSE TRANSCRIPTASE DOMAIN-CONTAINING PROTEIN"/>
    <property type="match status" value="1"/>
</dbReference>
<sequence>MDEVIHTNNYQKYIIKDGTVDICWAWHSPGESIRHIISDCGRLANSEYLHRHNQVAKIIHQQLALHYRLVEFEVPNYKYVPDPDRSTITDRTIVANKPDIVVINRLARRTVIIDIAIPHDENLEKVEKDKQIKYLDLAYRVVDMRLALCERIKSLIQKAVLLDTARIVRRFLSLEP</sequence>
<dbReference type="AlphaFoldDB" id="A0A2H1WV36"/>
<protein>
    <submittedName>
        <fullName evidence="1">SFRICE_037759</fullName>
    </submittedName>
</protein>
<dbReference type="EMBL" id="ODYU01011284">
    <property type="protein sequence ID" value="SOQ56923.1"/>
    <property type="molecule type" value="Genomic_DNA"/>
</dbReference>